<evidence type="ECO:0000313" key="10">
    <source>
        <dbReference type="EMBL" id="CAK9043487.1"/>
    </source>
</evidence>
<keyword evidence="8" id="KW-1133">Transmembrane helix</keyword>
<dbReference type="Proteomes" id="UP001642464">
    <property type="component" value="Unassembled WGS sequence"/>
</dbReference>
<comment type="similarity">
    <text evidence="1">Belongs to the universal ribosomal protein uL4 family.</text>
</comment>
<keyword evidence="8" id="KW-0472">Membrane</keyword>
<keyword evidence="3" id="KW-0694">RNA-binding</keyword>
<accession>A0ABP0LY63</accession>
<feature type="chain" id="PRO_5047083329" description="Large ribosomal subunit protein uL4c" evidence="9">
    <location>
        <begin position="23"/>
        <end position="237"/>
    </location>
</feature>
<reference evidence="10 11" key="1">
    <citation type="submission" date="2024-02" db="EMBL/GenBank/DDBJ databases">
        <authorList>
            <person name="Chen Y."/>
            <person name="Shah S."/>
            <person name="Dougan E. K."/>
            <person name="Thang M."/>
            <person name="Chan C."/>
        </authorList>
    </citation>
    <scope>NUCLEOTIDE SEQUENCE [LARGE SCALE GENOMIC DNA]</scope>
</reference>
<evidence type="ECO:0000313" key="11">
    <source>
        <dbReference type="Proteomes" id="UP001642464"/>
    </source>
</evidence>
<dbReference type="InterPro" id="IPR013005">
    <property type="entry name" value="Ribosomal_uL4-like"/>
</dbReference>
<dbReference type="Gene3D" id="3.40.1370.10">
    <property type="match status" value="1"/>
</dbReference>
<keyword evidence="8" id="KW-0812">Transmembrane</keyword>
<keyword evidence="4 10" id="KW-0689">Ribosomal protein</keyword>
<comment type="caution">
    <text evidence="10">The sequence shown here is derived from an EMBL/GenBank/DDBJ whole genome shotgun (WGS) entry which is preliminary data.</text>
</comment>
<evidence type="ECO:0000256" key="3">
    <source>
        <dbReference type="ARBA" id="ARBA00022884"/>
    </source>
</evidence>
<evidence type="ECO:0000256" key="4">
    <source>
        <dbReference type="ARBA" id="ARBA00022980"/>
    </source>
</evidence>
<keyword evidence="11" id="KW-1185">Reference proteome</keyword>
<feature type="transmembrane region" description="Helical" evidence="8">
    <location>
        <begin position="60"/>
        <end position="76"/>
    </location>
</feature>
<gene>
    <name evidence="10" type="ORF">SCF082_LOCUS24842</name>
</gene>
<keyword evidence="9" id="KW-0732">Signal</keyword>
<evidence type="ECO:0000256" key="9">
    <source>
        <dbReference type="SAM" id="SignalP"/>
    </source>
</evidence>
<evidence type="ECO:0000256" key="5">
    <source>
        <dbReference type="ARBA" id="ARBA00023274"/>
    </source>
</evidence>
<dbReference type="PANTHER" id="PTHR10746">
    <property type="entry name" value="50S RIBOSOMAL PROTEIN L4"/>
    <property type="match status" value="1"/>
</dbReference>
<dbReference type="Pfam" id="PF00573">
    <property type="entry name" value="Ribosomal_L4"/>
    <property type="match status" value="1"/>
</dbReference>
<sequence>MAKSKWLAPVLALAAVLVGSGSLQFVSPLTGPRVLGTAPELGRGSALLSDVRPTNPFGATVGPAVLCVAALALVAGKAQRSVCRAIPNPHVIPVVDLSGKKIGEEELQFQTFSKQTANYVVHQAYTIWKYQQLPFTAFFKRRSDMKKGKKLWKNKGVGKARMGSIYSPLFGKSATNKNKHGLDDRRKKKLQRKFHMKAISTVLQSKWRCMKIVDGLEERHVDVVERKNENGFGGSGD</sequence>
<keyword evidence="5" id="KW-0687">Ribonucleoprotein</keyword>
<dbReference type="InterPro" id="IPR002136">
    <property type="entry name" value="Ribosomal_uL4"/>
</dbReference>
<evidence type="ECO:0000256" key="8">
    <source>
        <dbReference type="SAM" id="Phobius"/>
    </source>
</evidence>
<evidence type="ECO:0000256" key="6">
    <source>
        <dbReference type="ARBA" id="ARBA00035208"/>
    </source>
</evidence>
<dbReference type="GO" id="GO:0005840">
    <property type="term" value="C:ribosome"/>
    <property type="evidence" value="ECO:0007669"/>
    <property type="project" value="UniProtKB-KW"/>
</dbReference>
<dbReference type="InterPro" id="IPR023574">
    <property type="entry name" value="Ribosomal_uL4_dom_sf"/>
</dbReference>
<protein>
    <recommendedName>
        <fullName evidence="6">Large ribosomal subunit protein uL4c</fullName>
    </recommendedName>
    <alternativeName>
        <fullName evidence="7">50S ribosomal protein L4, chloroplastic</fullName>
    </alternativeName>
</protein>
<name>A0ABP0LY63_9DINO</name>
<keyword evidence="2" id="KW-0699">rRNA-binding</keyword>
<organism evidence="10 11">
    <name type="scientific">Durusdinium trenchii</name>
    <dbReference type="NCBI Taxonomy" id="1381693"/>
    <lineage>
        <taxon>Eukaryota</taxon>
        <taxon>Sar</taxon>
        <taxon>Alveolata</taxon>
        <taxon>Dinophyceae</taxon>
        <taxon>Suessiales</taxon>
        <taxon>Symbiodiniaceae</taxon>
        <taxon>Durusdinium</taxon>
    </lineage>
</organism>
<dbReference type="PANTHER" id="PTHR10746:SF17">
    <property type="entry name" value="LARGE RIBOSOMAL SUBUNIT PROTEIN UL4C"/>
    <property type="match status" value="1"/>
</dbReference>
<evidence type="ECO:0000256" key="7">
    <source>
        <dbReference type="ARBA" id="ARBA00035387"/>
    </source>
</evidence>
<dbReference type="SUPFAM" id="SSF52166">
    <property type="entry name" value="Ribosomal protein L4"/>
    <property type="match status" value="1"/>
</dbReference>
<proteinExistence type="inferred from homology"/>
<evidence type="ECO:0000256" key="1">
    <source>
        <dbReference type="ARBA" id="ARBA00010528"/>
    </source>
</evidence>
<dbReference type="EMBL" id="CAXAMM010018469">
    <property type="protein sequence ID" value="CAK9043487.1"/>
    <property type="molecule type" value="Genomic_DNA"/>
</dbReference>
<evidence type="ECO:0000256" key="2">
    <source>
        <dbReference type="ARBA" id="ARBA00022730"/>
    </source>
</evidence>
<feature type="signal peptide" evidence="9">
    <location>
        <begin position="1"/>
        <end position="22"/>
    </location>
</feature>